<dbReference type="AlphaFoldDB" id="A0A1E3Q8Q6"/>
<sequence>MDIWRQYKSPETRLLRHVSHLQESRLNHNNSNIVPPLSSSTSRQSRKLSIFRRKKRYTLEAEVSKFEKADEVCETAECGGSSVGGEGSTSAESTVNNDPISIARNGAGALDGSREDIISLMITEEQSRILRESHLLSMDVRSRNRTVSNKFNSTLAAEYIHNGSDSKTDKLKVLNDGPMHQGSAREMALANITNYSERNLSDQELCEVHQIFGVDSNKLHETEDNPAEFSCRPLFNYDYGSSDPLTTGQSWQPSIEELLEMFPKLTRSDLEDDLASDFLFPLSHVHYSILQGKQIQCERCRQSIEYLMTTYDKYIALFANGTESWQTKRWGQQIPSCATDNREVAAQMARAECRIALVYP</sequence>
<organism evidence="2 3">
    <name type="scientific">Lipomyces starkeyi NRRL Y-11557</name>
    <dbReference type="NCBI Taxonomy" id="675824"/>
    <lineage>
        <taxon>Eukaryota</taxon>
        <taxon>Fungi</taxon>
        <taxon>Dikarya</taxon>
        <taxon>Ascomycota</taxon>
        <taxon>Saccharomycotina</taxon>
        <taxon>Lipomycetes</taxon>
        <taxon>Lipomycetales</taxon>
        <taxon>Lipomycetaceae</taxon>
        <taxon>Lipomyces</taxon>
    </lineage>
</organism>
<dbReference type="Proteomes" id="UP000094385">
    <property type="component" value="Unassembled WGS sequence"/>
</dbReference>
<protein>
    <submittedName>
        <fullName evidence="2">Uncharacterized protein</fullName>
    </submittedName>
</protein>
<dbReference type="EMBL" id="KV454292">
    <property type="protein sequence ID" value="ODQ74093.1"/>
    <property type="molecule type" value="Genomic_DNA"/>
</dbReference>
<keyword evidence="3" id="KW-1185">Reference proteome</keyword>
<reference evidence="2 3" key="1">
    <citation type="journal article" date="2016" name="Proc. Natl. Acad. Sci. U.S.A.">
        <title>Comparative genomics of biotechnologically important yeasts.</title>
        <authorList>
            <person name="Riley R."/>
            <person name="Haridas S."/>
            <person name="Wolfe K.H."/>
            <person name="Lopes M.R."/>
            <person name="Hittinger C.T."/>
            <person name="Goeker M."/>
            <person name="Salamov A.A."/>
            <person name="Wisecaver J.H."/>
            <person name="Long T.M."/>
            <person name="Calvey C.H."/>
            <person name="Aerts A.L."/>
            <person name="Barry K.W."/>
            <person name="Choi C."/>
            <person name="Clum A."/>
            <person name="Coughlan A.Y."/>
            <person name="Deshpande S."/>
            <person name="Douglass A.P."/>
            <person name="Hanson S.J."/>
            <person name="Klenk H.-P."/>
            <person name="LaButti K.M."/>
            <person name="Lapidus A."/>
            <person name="Lindquist E.A."/>
            <person name="Lipzen A.M."/>
            <person name="Meier-Kolthoff J.P."/>
            <person name="Ohm R.A."/>
            <person name="Otillar R.P."/>
            <person name="Pangilinan J.L."/>
            <person name="Peng Y."/>
            <person name="Rokas A."/>
            <person name="Rosa C.A."/>
            <person name="Scheuner C."/>
            <person name="Sibirny A.A."/>
            <person name="Slot J.C."/>
            <person name="Stielow J.B."/>
            <person name="Sun H."/>
            <person name="Kurtzman C.P."/>
            <person name="Blackwell M."/>
            <person name="Grigoriev I.V."/>
            <person name="Jeffries T.W."/>
        </authorList>
    </citation>
    <scope>NUCLEOTIDE SEQUENCE [LARGE SCALE GENOMIC DNA]</scope>
    <source>
        <strain evidence="2 3">NRRL Y-11557</strain>
    </source>
</reference>
<feature type="region of interest" description="Disordered" evidence="1">
    <location>
        <begin position="77"/>
        <end position="98"/>
    </location>
</feature>
<gene>
    <name evidence="2" type="ORF">LIPSTDRAFT_69642</name>
</gene>
<feature type="region of interest" description="Disordered" evidence="1">
    <location>
        <begin position="26"/>
        <end position="45"/>
    </location>
</feature>
<dbReference type="OrthoDB" id="10401835at2759"/>
<accession>A0A1E3Q8Q6</accession>
<evidence type="ECO:0000313" key="2">
    <source>
        <dbReference type="EMBL" id="ODQ74093.1"/>
    </source>
</evidence>
<name>A0A1E3Q8Q6_LIPST</name>
<evidence type="ECO:0000256" key="1">
    <source>
        <dbReference type="SAM" id="MobiDB-lite"/>
    </source>
</evidence>
<proteinExistence type="predicted"/>
<evidence type="ECO:0000313" key="3">
    <source>
        <dbReference type="Proteomes" id="UP000094385"/>
    </source>
</evidence>